<dbReference type="PANTHER" id="PTHR11920">
    <property type="entry name" value="GUANYLYL CYCLASE"/>
    <property type="match status" value="1"/>
</dbReference>
<evidence type="ECO:0000256" key="6">
    <source>
        <dbReference type="ARBA" id="ARBA00022723"/>
    </source>
</evidence>
<name>A0A0F5YN84_9CYAN</name>
<proteinExistence type="inferred from homology"/>
<dbReference type="PANTHER" id="PTHR11920:SF335">
    <property type="entry name" value="GUANYLATE CYCLASE"/>
    <property type="match status" value="1"/>
</dbReference>
<evidence type="ECO:0000256" key="4">
    <source>
        <dbReference type="ARBA" id="ARBA00021420"/>
    </source>
</evidence>
<dbReference type="PROSITE" id="PS00452">
    <property type="entry name" value="GUANYLATE_CYCLASE_1"/>
    <property type="match status" value="1"/>
</dbReference>
<comment type="catalytic activity">
    <reaction evidence="1">
        <text>ATP = 3',5'-cyclic AMP + diphosphate</text>
        <dbReference type="Rhea" id="RHEA:15389"/>
        <dbReference type="ChEBI" id="CHEBI:30616"/>
        <dbReference type="ChEBI" id="CHEBI:33019"/>
        <dbReference type="ChEBI" id="CHEBI:58165"/>
        <dbReference type="EC" id="4.6.1.1"/>
    </reaction>
</comment>
<evidence type="ECO:0000256" key="10">
    <source>
        <dbReference type="ARBA" id="ARBA00022989"/>
    </source>
</evidence>
<evidence type="ECO:0000256" key="16">
    <source>
        <dbReference type="ARBA" id="ARBA00064436"/>
    </source>
</evidence>
<dbReference type="EMBL" id="LATL02000093">
    <property type="protein sequence ID" value="KKD39635.1"/>
    <property type="molecule type" value="Genomic_DNA"/>
</dbReference>
<keyword evidence="13 17" id="KW-0456">Lyase</keyword>
<evidence type="ECO:0000256" key="7">
    <source>
        <dbReference type="ARBA" id="ARBA00022741"/>
    </source>
</evidence>
<evidence type="ECO:0000259" key="19">
    <source>
        <dbReference type="PROSITE" id="PS50125"/>
    </source>
</evidence>
<keyword evidence="10 18" id="KW-1133">Transmembrane helix</keyword>
<reference evidence="20 21" key="1">
    <citation type="submission" date="2015-06" db="EMBL/GenBank/DDBJ databases">
        <title>Draft genome assembly of filamentous brackish cyanobacterium Limnoraphis robusta strain CS-951.</title>
        <authorList>
            <person name="Willis A."/>
            <person name="Parks M."/>
            <person name="Burford M.A."/>
        </authorList>
    </citation>
    <scope>NUCLEOTIDE SEQUENCE [LARGE SCALE GENOMIC DNA]</scope>
    <source>
        <strain evidence="20 21">CS-951</strain>
    </source>
</reference>
<comment type="subcellular location">
    <subcellularLocation>
        <location evidence="2">Membrane</location>
    </subcellularLocation>
</comment>
<dbReference type="InterPro" id="IPR018297">
    <property type="entry name" value="A/G_cyclase_CS"/>
</dbReference>
<comment type="similarity">
    <text evidence="17">Belongs to the adenylyl cyclase class-4/guanylyl cyclase family.</text>
</comment>
<evidence type="ECO:0000256" key="15">
    <source>
        <dbReference type="ARBA" id="ARBA00032637"/>
    </source>
</evidence>
<dbReference type="InterPro" id="IPR029787">
    <property type="entry name" value="Nucleotide_cyclase"/>
</dbReference>
<comment type="caution">
    <text evidence="20">The sequence shown here is derived from an EMBL/GenBank/DDBJ whole genome shotgun (WGS) entry which is preliminary data.</text>
</comment>
<protein>
    <recommendedName>
        <fullName evidence="4">Adenylate cyclase</fullName>
        <ecNumber evidence="3">4.6.1.1</ecNumber>
    </recommendedName>
    <alternativeName>
        <fullName evidence="14">ATP pyrophosphate-lyase</fullName>
    </alternativeName>
    <alternativeName>
        <fullName evidence="15">Adenylyl cyclase</fullName>
    </alternativeName>
</protein>
<evidence type="ECO:0000256" key="18">
    <source>
        <dbReference type="SAM" id="Phobius"/>
    </source>
</evidence>
<feature type="transmembrane region" description="Helical" evidence="18">
    <location>
        <begin position="20"/>
        <end position="41"/>
    </location>
</feature>
<dbReference type="GO" id="GO:0005886">
    <property type="term" value="C:plasma membrane"/>
    <property type="evidence" value="ECO:0007669"/>
    <property type="project" value="UniProtKB-ARBA"/>
</dbReference>
<sequence length="478" mass="53847">MSSQGRPLLRFLKARLSKRISIWILASIFLIELIILVPSVYRRKQELLQQLAMVSSGKVAWIIATYPYQSQAELLKQLIHLNQLDDPVLGGALYQLPDGQLIGEFGEPPQLSFSQARQGDSLYLNTASGDRYDFACNLDSLKDNYLVVVRHDADQITQEVRFFIVRIAGLVLIISFFVVIGTMIVLEKMVITPILNLRLDLIKAGKSIYQNQEPPQFYSASIQRSDELGDVISAFMQMFDQIHQAITSRQKAEDALRVEKEKSEQLLLNILPQAIAEQLKQQPGLIADRFEQATILFADITDFTGLASQISPTELVSLLNQIFSSFDRLAERHGLEKIKTIGDAYMVVGGLPKPRSDHAEAIAQMALDMQQEIYRFKREDNKILNLRIGINTGPVVAGVIGLKKFSYDLWGDAVNIASRMESHGKVGEIHVTEATYELLKHQYVLEKRGIVQVKGRGEMTTYWLKSRKPASVESQVLT</sequence>
<dbReference type="GO" id="GO:0006171">
    <property type="term" value="P:cAMP biosynthetic process"/>
    <property type="evidence" value="ECO:0007669"/>
    <property type="project" value="UniProtKB-KW"/>
</dbReference>
<dbReference type="SUPFAM" id="SSF55073">
    <property type="entry name" value="Nucleotide cyclase"/>
    <property type="match status" value="1"/>
</dbReference>
<feature type="transmembrane region" description="Helical" evidence="18">
    <location>
        <begin position="163"/>
        <end position="186"/>
    </location>
</feature>
<dbReference type="PROSITE" id="PS50125">
    <property type="entry name" value="GUANYLATE_CYCLASE_2"/>
    <property type="match status" value="1"/>
</dbReference>
<keyword evidence="8" id="KW-0067">ATP-binding</keyword>
<keyword evidence="11" id="KW-0115">cAMP biosynthesis</keyword>
<keyword evidence="7" id="KW-0547">Nucleotide-binding</keyword>
<comment type="subunit">
    <text evidence="16">Homodimer. Can also exist as monomer.</text>
</comment>
<evidence type="ECO:0000256" key="1">
    <source>
        <dbReference type="ARBA" id="ARBA00001593"/>
    </source>
</evidence>
<dbReference type="SMART" id="SM00044">
    <property type="entry name" value="CYCc"/>
    <property type="match status" value="1"/>
</dbReference>
<evidence type="ECO:0000256" key="12">
    <source>
        <dbReference type="ARBA" id="ARBA00023136"/>
    </source>
</evidence>
<keyword evidence="6" id="KW-0479">Metal-binding</keyword>
<dbReference type="EC" id="4.6.1.1" evidence="3"/>
<dbReference type="OrthoDB" id="456159at2"/>
<dbReference type="PATRIC" id="fig|1637645.4.peg.1878"/>
<accession>A0A0F5YN84</accession>
<evidence type="ECO:0000313" key="20">
    <source>
        <dbReference type="EMBL" id="KKD39635.1"/>
    </source>
</evidence>
<dbReference type="FunFam" id="3.30.70.1230:FF:000033">
    <property type="entry name" value="Adenylate cyclase"/>
    <property type="match status" value="1"/>
</dbReference>
<dbReference type="Proteomes" id="UP000033607">
    <property type="component" value="Unassembled WGS sequence"/>
</dbReference>
<evidence type="ECO:0000256" key="5">
    <source>
        <dbReference type="ARBA" id="ARBA00022692"/>
    </source>
</evidence>
<evidence type="ECO:0000256" key="17">
    <source>
        <dbReference type="RuleBase" id="RU000405"/>
    </source>
</evidence>
<dbReference type="InterPro" id="IPR001054">
    <property type="entry name" value="A/G_cyclase"/>
</dbReference>
<evidence type="ECO:0000313" key="21">
    <source>
        <dbReference type="Proteomes" id="UP000033607"/>
    </source>
</evidence>
<organism evidence="20 21">
    <name type="scientific">Limnoraphis robusta CS-951</name>
    <dbReference type="NCBI Taxonomy" id="1637645"/>
    <lineage>
        <taxon>Bacteria</taxon>
        <taxon>Bacillati</taxon>
        <taxon>Cyanobacteriota</taxon>
        <taxon>Cyanophyceae</taxon>
        <taxon>Oscillatoriophycideae</taxon>
        <taxon>Oscillatoriales</taxon>
        <taxon>Sirenicapillariaceae</taxon>
        <taxon>Limnoraphis</taxon>
    </lineage>
</organism>
<dbReference type="Pfam" id="PF00211">
    <property type="entry name" value="Guanylate_cyc"/>
    <property type="match status" value="1"/>
</dbReference>
<gene>
    <name evidence="20" type="ORF">WN50_02315</name>
</gene>
<dbReference type="InterPro" id="IPR050401">
    <property type="entry name" value="Cyclic_nucleotide_synthase"/>
</dbReference>
<evidence type="ECO:0000256" key="9">
    <source>
        <dbReference type="ARBA" id="ARBA00022842"/>
    </source>
</evidence>
<keyword evidence="5 18" id="KW-0812">Transmembrane</keyword>
<dbReference type="GO" id="GO:0035556">
    <property type="term" value="P:intracellular signal transduction"/>
    <property type="evidence" value="ECO:0007669"/>
    <property type="project" value="InterPro"/>
</dbReference>
<evidence type="ECO:0000256" key="13">
    <source>
        <dbReference type="ARBA" id="ARBA00023239"/>
    </source>
</evidence>
<dbReference type="AlphaFoldDB" id="A0A0F5YN84"/>
<dbReference type="Gene3D" id="3.30.70.1230">
    <property type="entry name" value="Nucleotide cyclase"/>
    <property type="match status" value="1"/>
</dbReference>
<evidence type="ECO:0000256" key="2">
    <source>
        <dbReference type="ARBA" id="ARBA00004370"/>
    </source>
</evidence>
<evidence type="ECO:0000256" key="8">
    <source>
        <dbReference type="ARBA" id="ARBA00022840"/>
    </source>
</evidence>
<keyword evidence="12 18" id="KW-0472">Membrane</keyword>
<dbReference type="GO" id="GO:0046872">
    <property type="term" value="F:metal ion binding"/>
    <property type="evidence" value="ECO:0007669"/>
    <property type="project" value="UniProtKB-KW"/>
</dbReference>
<dbReference type="GO" id="GO:0005524">
    <property type="term" value="F:ATP binding"/>
    <property type="evidence" value="ECO:0007669"/>
    <property type="project" value="UniProtKB-KW"/>
</dbReference>
<keyword evidence="9" id="KW-0460">Magnesium</keyword>
<dbReference type="GO" id="GO:0004016">
    <property type="term" value="F:adenylate cyclase activity"/>
    <property type="evidence" value="ECO:0007669"/>
    <property type="project" value="UniProtKB-EC"/>
</dbReference>
<dbReference type="CDD" id="cd07302">
    <property type="entry name" value="CHD"/>
    <property type="match status" value="1"/>
</dbReference>
<feature type="domain" description="Guanylate cyclase" evidence="19">
    <location>
        <begin position="294"/>
        <end position="421"/>
    </location>
</feature>
<evidence type="ECO:0000256" key="11">
    <source>
        <dbReference type="ARBA" id="ARBA00022998"/>
    </source>
</evidence>
<evidence type="ECO:0000256" key="3">
    <source>
        <dbReference type="ARBA" id="ARBA00012201"/>
    </source>
</evidence>
<dbReference type="Gene3D" id="6.10.340.10">
    <property type="match status" value="1"/>
</dbReference>
<evidence type="ECO:0000256" key="14">
    <source>
        <dbReference type="ARBA" id="ARBA00032597"/>
    </source>
</evidence>